<feature type="transmembrane region" description="Helical" evidence="1">
    <location>
        <begin position="160"/>
        <end position="178"/>
    </location>
</feature>
<reference evidence="2 3" key="1">
    <citation type="journal article" date="2024" name="Int. J. Syst. Evol. Microbiol.">
        <title>Virgibacillus tibetensis sp. nov., isolated from salt lake on the Tibetan Plateau of China.</title>
        <authorList>
            <person name="Phurbu D."/>
            <person name="Liu Z.-X."/>
            <person name="Wang R."/>
            <person name="Zheng Y.-Y."/>
            <person name="Liu H.-C."/>
            <person name="Zhou Y.-G."/>
            <person name="Yu Y.-J."/>
            <person name="Li A.-H."/>
        </authorList>
    </citation>
    <scope>NUCLEOTIDE SEQUENCE [LARGE SCALE GENOMIC DNA]</scope>
    <source>
        <strain evidence="2 3">C22-A2</strain>
    </source>
</reference>
<name>A0ABU6KEI8_9BACI</name>
<keyword evidence="3" id="KW-1185">Reference proteome</keyword>
<feature type="transmembrane region" description="Helical" evidence="1">
    <location>
        <begin position="62"/>
        <end position="80"/>
    </location>
</feature>
<evidence type="ECO:0000313" key="3">
    <source>
        <dbReference type="Proteomes" id="UP001335737"/>
    </source>
</evidence>
<dbReference type="EMBL" id="JARZFX010000003">
    <property type="protein sequence ID" value="MEC5423741.1"/>
    <property type="molecule type" value="Genomic_DNA"/>
</dbReference>
<dbReference type="Proteomes" id="UP001335737">
    <property type="component" value="Unassembled WGS sequence"/>
</dbReference>
<dbReference type="RefSeq" id="WP_327607308.1">
    <property type="nucleotide sequence ID" value="NZ_JARZFX010000003.1"/>
</dbReference>
<organism evidence="2 3">
    <name type="scientific">Virgibacillus tibetensis</name>
    <dbReference type="NCBI Taxonomy" id="3042313"/>
    <lineage>
        <taxon>Bacteria</taxon>
        <taxon>Bacillati</taxon>
        <taxon>Bacillota</taxon>
        <taxon>Bacilli</taxon>
        <taxon>Bacillales</taxon>
        <taxon>Bacillaceae</taxon>
        <taxon>Virgibacillus</taxon>
    </lineage>
</organism>
<sequence length="186" mass="21360">MKQTSIGIFLYIILLIPSVSVYMESIMVLHMLVQLPMLILVGWLIGKKVIIKYKGFFDKWNANGIPGIVLVVFISMYWMLPRALDESLTVLYIQLFKFAGLPLLVGIPLRDSWHKLHSLAKSFVYLNYLPMFGLMAWLYIDTPIQICNNYLLVQQRALGWALLILTAAMIIYLVQVVFTDQSEVKS</sequence>
<feature type="transmembrane region" description="Helical" evidence="1">
    <location>
        <begin position="7"/>
        <end position="23"/>
    </location>
</feature>
<keyword evidence="1" id="KW-0812">Transmembrane</keyword>
<keyword evidence="1" id="KW-1133">Transmembrane helix</keyword>
<feature type="transmembrane region" description="Helical" evidence="1">
    <location>
        <begin position="92"/>
        <end position="110"/>
    </location>
</feature>
<gene>
    <name evidence="2" type="ORF">QGM71_09570</name>
</gene>
<accession>A0ABU6KEI8</accession>
<protein>
    <submittedName>
        <fullName evidence="2">Uncharacterized protein</fullName>
    </submittedName>
</protein>
<evidence type="ECO:0000256" key="1">
    <source>
        <dbReference type="SAM" id="Phobius"/>
    </source>
</evidence>
<comment type="caution">
    <text evidence="2">The sequence shown here is derived from an EMBL/GenBank/DDBJ whole genome shotgun (WGS) entry which is preliminary data.</text>
</comment>
<keyword evidence="1" id="KW-0472">Membrane</keyword>
<feature type="transmembrane region" description="Helical" evidence="1">
    <location>
        <begin position="122"/>
        <end position="140"/>
    </location>
</feature>
<proteinExistence type="predicted"/>
<evidence type="ECO:0000313" key="2">
    <source>
        <dbReference type="EMBL" id="MEC5423741.1"/>
    </source>
</evidence>
<feature type="transmembrane region" description="Helical" evidence="1">
    <location>
        <begin position="29"/>
        <end position="50"/>
    </location>
</feature>